<proteinExistence type="predicted"/>
<dbReference type="EMBL" id="JAJLJH010000001">
    <property type="protein sequence ID" value="MCK9685264.1"/>
    <property type="molecule type" value="Genomic_DNA"/>
</dbReference>
<name>A0A9X2C108_9BURK</name>
<organism evidence="1 2">
    <name type="scientific">Scleromatobacter humisilvae</name>
    <dbReference type="NCBI Taxonomy" id="2897159"/>
    <lineage>
        <taxon>Bacteria</taxon>
        <taxon>Pseudomonadati</taxon>
        <taxon>Pseudomonadota</taxon>
        <taxon>Betaproteobacteria</taxon>
        <taxon>Burkholderiales</taxon>
        <taxon>Sphaerotilaceae</taxon>
        <taxon>Scleromatobacter</taxon>
    </lineage>
</organism>
<accession>A0A9X2C108</accession>
<evidence type="ECO:0000313" key="1">
    <source>
        <dbReference type="EMBL" id="MCK9685264.1"/>
    </source>
</evidence>
<protein>
    <submittedName>
        <fullName evidence="1">Uncharacterized protein</fullName>
    </submittedName>
</protein>
<dbReference type="AlphaFoldDB" id="A0A9X2C108"/>
<sequence length="150" mass="15069">MTAPTAADIAATTLASTAAPTADDTFDALTQLADAAGHVSTVLFNYRRDNPDAADVAQALNLELALDKRAIELRTQAVTLLGSQAADAVAQLKQAAGKINGFLADVKKIEGQLTVASAVIGLAAAALVGDTGGIFTAIGGVYTALQSAKS</sequence>
<comment type="caution">
    <text evidence="1">The sequence shown here is derived from an EMBL/GenBank/DDBJ whole genome shotgun (WGS) entry which is preliminary data.</text>
</comment>
<gene>
    <name evidence="1" type="ORF">LPC04_06000</name>
</gene>
<reference evidence="1" key="1">
    <citation type="submission" date="2021-11" db="EMBL/GenBank/DDBJ databases">
        <title>BS-T2-15 a new species belonging to the Comamonadaceae family isolated from the soil of a French oak forest.</title>
        <authorList>
            <person name="Mieszkin S."/>
            <person name="Alain K."/>
        </authorList>
    </citation>
    <scope>NUCLEOTIDE SEQUENCE</scope>
    <source>
        <strain evidence="1">BS-T2-15</strain>
    </source>
</reference>
<dbReference type="Proteomes" id="UP001139353">
    <property type="component" value="Unassembled WGS sequence"/>
</dbReference>
<dbReference type="RefSeq" id="WP_275681272.1">
    <property type="nucleotide sequence ID" value="NZ_JAJLJH010000001.1"/>
</dbReference>
<evidence type="ECO:0000313" key="2">
    <source>
        <dbReference type="Proteomes" id="UP001139353"/>
    </source>
</evidence>
<keyword evidence="2" id="KW-1185">Reference proteome</keyword>